<reference evidence="2 3" key="1">
    <citation type="submission" date="2019-03" db="EMBL/GenBank/DDBJ databases">
        <title>Freshwater and sediment microbial communities from various areas in North America, analyzing microbe dynamics in response to fracking.</title>
        <authorList>
            <person name="Lamendella R."/>
        </authorList>
    </citation>
    <scope>NUCLEOTIDE SEQUENCE [LARGE SCALE GENOMIC DNA]</scope>
    <source>
        <strain evidence="2 3">18_TX</strain>
    </source>
</reference>
<evidence type="ECO:0000256" key="1">
    <source>
        <dbReference type="ARBA" id="ARBA00022763"/>
    </source>
</evidence>
<accession>A0A4R6NWF7</accession>
<keyword evidence="1" id="KW-0227">DNA damage</keyword>
<organism evidence="2 3">
    <name type="scientific">Idiomarina aquatica</name>
    <dbReference type="NCBI Taxonomy" id="1327752"/>
    <lineage>
        <taxon>Bacteria</taxon>
        <taxon>Pseudomonadati</taxon>
        <taxon>Pseudomonadota</taxon>
        <taxon>Gammaproteobacteria</taxon>
        <taxon>Alteromonadales</taxon>
        <taxon>Idiomarinaceae</taxon>
        <taxon>Idiomarina</taxon>
    </lineage>
</organism>
<sequence length="482" mass="55097">MSLWLYCHFPQLLLDTVCRIHAAANTVPLVYYLPADMPRERQGKAHREPIVQCNQLALDAGVELGQPQTLAQGLVSGLVCHRYNAEKEAQALRQLADGLYQTIDKQVLFAPKGIAIAVDSLLRLYQGLNPLLCHIKEQLQAFDLRFYMSLAYSPEAARCLAQAGYEQLSADKNAIHDALACLPVNTLNWSESRVEKLNKSGIKTLHDLWQLPAAQVGKRFGLELVEQLLTLKSTHTAESAAVTFYQPAQTFSLSFDLVTEISHWQGLLFPLKRALRELETFLYQRQKVTRLLDIRLHHRDNSSTRVPLKLAVDSWRASQFLQLIQLQVDRYPLRQPVIAISLTVEHLYELDRNSGQLLNDSAQHKGDLHELLARLQAKLGEKAIYSPAVTNDFRPLLNEQKKSAGSVTNIPTKNVKRPLWLLPQPEPIDIAQWRLIEGPERINSGWWDDKPMAREYWIASDPMQRLGWLFFEKEWYLQGWFS</sequence>
<dbReference type="EMBL" id="SNXI01000027">
    <property type="protein sequence ID" value="TDP27591.1"/>
    <property type="molecule type" value="Genomic_DNA"/>
</dbReference>
<dbReference type="GO" id="GO:0006281">
    <property type="term" value="P:DNA repair"/>
    <property type="evidence" value="ECO:0007669"/>
    <property type="project" value="TreeGrafter"/>
</dbReference>
<dbReference type="RefSeq" id="WP_133540742.1">
    <property type="nucleotide sequence ID" value="NZ_SNXI01000027.1"/>
</dbReference>
<keyword evidence="3" id="KW-1185">Reference proteome</keyword>
<gene>
    <name evidence="2" type="ORF">DEU29_1273</name>
</gene>
<dbReference type="PANTHER" id="PTHR35369">
    <property type="entry name" value="BLR3025 PROTEIN-RELATED"/>
    <property type="match status" value="1"/>
</dbReference>
<dbReference type="PANTHER" id="PTHR35369:SF2">
    <property type="entry name" value="BLR3025 PROTEIN"/>
    <property type="match status" value="1"/>
</dbReference>
<comment type="caution">
    <text evidence="2">The sequence shown here is derived from an EMBL/GenBank/DDBJ whole genome shotgun (WGS) entry which is preliminary data.</text>
</comment>
<proteinExistence type="predicted"/>
<protein>
    <submittedName>
        <fullName evidence="2">Protein ImuB</fullName>
    </submittedName>
</protein>
<dbReference type="AlphaFoldDB" id="A0A4R6NWF7"/>
<dbReference type="InterPro" id="IPR043502">
    <property type="entry name" value="DNA/RNA_pol_sf"/>
</dbReference>
<dbReference type="SUPFAM" id="SSF56672">
    <property type="entry name" value="DNA/RNA polymerases"/>
    <property type="match status" value="1"/>
</dbReference>
<name>A0A4R6NWF7_9GAMM</name>
<dbReference type="OrthoDB" id="5298951at2"/>
<dbReference type="InterPro" id="IPR050356">
    <property type="entry name" value="SulA_CellDiv_inhibitor"/>
</dbReference>
<dbReference type="CDD" id="cd03468">
    <property type="entry name" value="PolY_like"/>
    <property type="match status" value="1"/>
</dbReference>
<dbReference type="Proteomes" id="UP000295531">
    <property type="component" value="Unassembled WGS sequence"/>
</dbReference>
<evidence type="ECO:0000313" key="2">
    <source>
        <dbReference type="EMBL" id="TDP27591.1"/>
    </source>
</evidence>
<evidence type="ECO:0000313" key="3">
    <source>
        <dbReference type="Proteomes" id="UP000295531"/>
    </source>
</evidence>